<sequence>MVTVFLRCTMPIFLDWQRRGGCEFWEWIDPPMCDRATVVIPSLLKKIRRLEQEISIIFRS</sequence>
<protein>
    <submittedName>
        <fullName evidence="1">Uncharacterized protein</fullName>
    </submittedName>
</protein>
<accession>A0A7J6F932</accession>
<organism evidence="1 2">
    <name type="scientific">Cannabis sativa</name>
    <name type="common">Hemp</name>
    <name type="synonym">Marijuana</name>
    <dbReference type="NCBI Taxonomy" id="3483"/>
    <lineage>
        <taxon>Eukaryota</taxon>
        <taxon>Viridiplantae</taxon>
        <taxon>Streptophyta</taxon>
        <taxon>Embryophyta</taxon>
        <taxon>Tracheophyta</taxon>
        <taxon>Spermatophyta</taxon>
        <taxon>Magnoliopsida</taxon>
        <taxon>eudicotyledons</taxon>
        <taxon>Gunneridae</taxon>
        <taxon>Pentapetalae</taxon>
        <taxon>rosids</taxon>
        <taxon>fabids</taxon>
        <taxon>Rosales</taxon>
        <taxon>Cannabaceae</taxon>
        <taxon>Cannabis</taxon>
    </lineage>
</organism>
<reference evidence="1 2" key="1">
    <citation type="journal article" date="2020" name="bioRxiv">
        <title>Sequence and annotation of 42 cannabis genomes reveals extensive copy number variation in cannabinoid synthesis and pathogen resistance genes.</title>
        <authorList>
            <person name="Mckernan K.J."/>
            <person name="Helbert Y."/>
            <person name="Kane L.T."/>
            <person name="Ebling H."/>
            <person name="Zhang L."/>
            <person name="Liu B."/>
            <person name="Eaton Z."/>
            <person name="Mclaughlin S."/>
            <person name="Kingan S."/>
            <person name="Baybayan P."/>
            <person name="Concepcion G."/>
            <person name="Jordan M."/>
            <person name="Riva A."/>
            <person name="Barbazuk W."/>
            <person name="Harkins T."/>
        </authorList>
    </citation>
    <scope>NUCLEOTIDE SEQUENCE [LARGE SCALE GENOMIC DNA]</scope>
    <source>
        <strain evidence="2">cv. Jamaican Lion 4</strain>
        <tissue evidence="1">Leaf</tissue>
    </source>
</reference>
<evidence type="ECO:0000313" key="1">
    <source>
        <dbReference type="EMBL" id="KAF4367233.1"/>
    </source>
</evidence>
<dbReference type="AlphaFoldDB" id="A0A7J6F932"/>
<proteinExistence type="predicted"/>
<name>A0A7J6F932_CANSA</name>
<keyword evidence="2" id="KW-1185">Reference proteome</keyword>
<evidence type="ECO:0000313" key="2">
    <source>
        <dbReference type="Proteomes" id="UP000583929"/>
    </source>
</evidence>
<comment type="caution">
    <text evidence="1">The sequence shown here is derived from an EMBL/GenBank/DDBJ whole genome shotgun (WGS) entry which is preliminary data.</text>
</comment>
<gene>
    <name evidence="1" type="ORF">G4B88_026740</name>
</gene>
<dbReference type="Proteomes" id="UP000583929">
    <property type="component" value="Unassembled WGS sequence"/>
</dbReference>
<dbReference type="EMBL" id="JAATIQ010000247">
    <property type="protein sequence ID" value="KAF4367233.1"/>
    <property type="molecule type" value="Genomic_DNA"/>
</dbReference>